<reference evidence="1" key="1">
    <citation type="submission" date="2022-03" db="EMBL/GenBank/DDBJ databases">
        <authorList>
            <person name="Martin C."/>
        </authorList>
    </citation>
    <scope>NUCLEOTIDE SEQUENCE</scope>
</reference>
<dbReference type="Proteomes" id="UP000749559">
    <property type="component" value="Unassembled WGS sequence"/>
</dbReference>
<evidence type="ECO:0000313" key="1">
    <source>
        <dbReference type="EMBL" id="CAH1777920.1"/>
    </source>
</evidence>
<dbReference type="AlphaFoldDB" id="A0A8S4NA79"/>
<sequence length="331" mass="38147">YMSKRIVIVGLLTGLLVFVFRALVYEESAQTSWFTQRTATKGINGHAASNGTSDATAVERTLVLFAYFESPERKVNLQFFLDFAIKNDTKNTDIDYVIIANGFTCTADIPTQDNVHLIKRENTGFDACAWKQGLEKMKKEKGENWYKYVFFMNSSVRGPFLPTYVADQDWTSLFTKHLSEDIKLVGTSIYCPHPRYPTFKLHLQSMFLLTDLTGLRIVEPMLQCGYTQKKVVIINYETKLSDAFIKAGYNIASMLKRWEGHDFRDEETTRKMCKHDITATNTGDPYHQNNYYSKVNISPFEVIFFKTNRGVNNDILNAYTQMMYDRLANLK</sequence>
<dbReference type="Pfam" id="PF05045">
    <property type="entry name" value="RgpF"/>
    <property type="match status" value="1"/>
</dbReference>
<gene>
    <name evidence="1" type="ORF">OFUS_LOCUS4906</name>
</gene>
<name>A0A8S4NA79_OWEFU</name>
<comment type="caution">
    <text evidence="1">The sequence shown here is derived from an EMBL/GenBank/DDBJ whole genome shotgun (WGS) entry which is preliminary data.</text>
</comment>
<dbReference type="OrthoDB" id="9999686at2759"/>
<organism evidence="1 2">
    <name type="scientific">Owenia fusiformis</name>
    <name type="common">Polychaete worm</name>
    <dbReference type="NCBI Taxonomy" id="6347"/>
    <lineage>
        <taxon>Eukaryota</taxon>
        <taxon>Metazoa</taxon>
        <taxon>Spiralia</taxon>
        <taxon>Lophotrochozoa</taxon>
        <taxon>Annelida</taxon>
        <taxon>Polychaeta</taxon>
        <taxon>Sedentaria</taxon>
        <taxon>Canalipalpata</taxon>
        <taxon>Sabellida</taxon>
        <taxon>Oweniida</taxon>
        <taxon>Oweniidae</taxon>
        <taxon>Owenia</taxon>
    </lineage>
</organism>
<protein>
    <submittedName>
        <fullName evidence="1">Uncharacterized protein</fullName>
    </submittedName>
</protein>
<dbReference type="EMBL" id="CAIIXF020000002">
    <property type="protein sequence ID" value="CAH1777920.1"/>
    <property type="molecule type" value="Genomic_DNA"/>
</dbReference>
<accession>A0A8S4NA79</accession>
<dbReference type="InterPro" id="IPR007739">
    <property type="entry name" value="RgpF"/>
</dbReference>
<evidence type="ECO:0000313" key="2">
    <source>
        <dbReference type="Proteomes" id="UP000749559"/>
    </source>
</evidence>
<keyword evidence="2" id="KW-1185">Reference proteome</keyword>
<proteinExistence type="predicted"/>
<feature type="non-terminal residue" evidence="1">
    <location>
        <position position="331"/>
    </location>
</feature>